<evidence type="ECO:0000313" key="2">
    <source>
        <dbReference type="Proteomes" id="UP001460270"/>
    </source>
</evidence>
<reference evidence="2" key="1">
    <citation type="submission" date="2024-04" db="EMBL/GenBank/DDBJ databases">
        <title>Salinicola lusitanus LLJ914,a marine bacterium isolated from the Okinawa Trough.</title>
        <authorList>
            <person name="Li J."/>
        </authorList>
    </citation>
    <scope>NUCLEOTIDE SEQUENCE [LARGE SCALE GENOMIC DNA]</scope>
</reference>
<dbReference type="AlphaFoldDB" id="A0AAW0MGS9"/>
<keyword evidence="2" id="KW-1185">Reference proteome</keyword>
<proteinExistence type="predicted"/>
<gene>
    <name evidence="1" type="ORF">WMY93_031113</name>
</gene>
<evidence type="ECO:0000313" key="1">
    <source>
        <dbReference type="EMBL" id="KAK7878294.1"/>
    </source>
</evidence>
<dbReference type="Proteomes" id="UP001460270">
    <property type="component" value="Unassembled WGS sequence"/>
</dbReference>
<dbReference type="EMBL" id="JBBPFD010000543">
    <property type="protein sequence ID" value="KAK7878294.1"/>
    <property type="molecule type" value="Genomic_DNA"/>
</dbReference>
<sequence>MSSVEALCCSANKALALQPVPVIENMLYVPGAEGLSLTELGQKESVDPCPAHRFNFAQTVSQLIECARRADKGCKCQRFEESHQKNKGEANNCTEPEKNHRLWAFETHAVIEAYSWLNQNRCREYPGGSEAVIVCQMKRSSSLPPGLYVYRRKPRHFGCTLERPLTVLKQHNFECRTDTGVGGLPNAITIEMFPGQDSFSAIYVMDREAPVPKSEYSNRLFGEARAVGVLDICCLGTAVPCLHLDVAVRTERRCVLDLRWSSFDTATQCLRAVPGLRGLQAVVWSNHRDDVQKIESGILSWLFRVKNELPRGVQLIDRTHEEMALRYTLLSVNDFPGVLPKPPVERKSFFTHVFFSGDTQCATMAVGEVPVPWSRMGSPCSNQRAFGIWYLLPRLRNLMPTPFSCGIKYDNDFSTREEEGVKNHLLEWADAMQGNKHLGIAVQYTLFYDGRKKTYDMMITHTIMAKDDNFNIFRL</sequence>
<organism evidence="1 2">
    <name type="scientific">Mugilogobius chulae</name>
    <name type="common">yellowstripe goby</name>
    <dbReference type="NCBI Taxonomy" id="88201"/>
    <lineage>
        <taxon>Eukaryota</taxon>
        <taxon>Metazoa</taxon>
        <taxon>Chordata</taxon>
        <taxon>Craniata</taxon>
        <taxon>Vertebrata</taxon>
        <taxon>Euteleostomi</taxon>
        <taxon>Actinopterygii</taxon>
        <taxon>Neopterygii</taxon>
        <taxon>Teleostei</taxon>
        <taxon>Neoteleostei</taxon>
        <taxon>Acanthomorphata</taxon>
        <taxon>Gobiaria</taxon>
        <taxon>Gobiiformes</taxon>
        <taxon>Gobioidei</taxon>
        <taxon>Gobiidae</taxon>
        <taxon>Gobionellinae</taxon>
        <taxon>Mugilogobius</taxon>
    </lineage>
</organism>
<protein>
    <submittedName>
        <fullName evidence="1">Uncharacterized protein</fullName>
    </submittedName>
</protein>
<name>A0AAW0MGS9_9GOBI</name>
<accession>A0AAW0MGS9</accession>
<comment type="caution">
    <text evidence="1">The sequence shown here is derived from an EMBL/GenBank/DDBJ whole genome shotgun (WGS) entry which is preliminary data.</text>
</comment>